<evidence type="ECO:0000313" key="4">
    <source>
        <dbReference type="Proteomes" id="UP000070319"/>
    </source>
</evidence>
<gene>
    <name evidence="3" type="ORF">HMPREF2531_02882</name>
</gene>
<organism evidence="3">
    <name type="scientific">Bacteroides intestinalis</name>
    <dbReference type="NCBI Taxonomy" id="329854"/>
    <lineage>
        <taxon>Bacteria</taxon>
        <taxon>Pseudomonadati</taxon>
        <taxon>Bacteroidota</taxon>
        <taxon>Bacteroidia</taxon>
        <taxon>Bacteroidales</taxon>
        <taxon>Bacteroidaceae</taxon>
        <taxon>Bacteroides</taxon>
    </lineage>
</organism>
<feature type="domain" description="Glycosyl transferase family 1" evidence="2">
    <location>
        <begin position="204"/>
        <end position="353"/>
    </location>
</feature>
<dbReference type="AlphaFoldDB" id="A0A139LAZ4"/>
<dbReference type="CDD" id="cd03801">
    <property type="entry name" value="GT4_PimA-like"/>
    <property type="match status" value="1"/>
</dbReference>
<dbReference type="Proteomes" id="UP000070319">
    <property type="component" value="Unassembled WGS sequence"/>
</dbReference>
<name>A0A139LAZ4_9BACE</name>
<evidence type="ECO:0000313" key="3">
    <source>
        <dbReference type="EMBL" id="KXT48605.1"/>
    </source>
</evidence>
<dbReference type="PANTHER" id="PTHR46401:SF2">
    <property type="entry name" value="GLYCOSYLTRANSFERASE WBBK-RELATED"/>
    <property type="match status" value="1"/>
</dbReference>
<comment type="caution">
    <text evidence="3">The sequence shown here is derived from an EMBL/GenBank/DDBJ whole genome shotgun (WGS) entry which is preliminary data.</text>
</comment>
<dbReference type="SUPFAM" id="SSF53756">
    <property type="entry name" value="UDP-Glycosyltransferase/glycogen phosphorylase"/>
    <property type="match status" value="1"/>
</dbReference>
<dbReference type="Gene3D" id="3.40.50.2000">
    <property type="entry name" value="Glycogen Phosphorylase B"/>
    <property type="match status" value="2"/>
</dbReference>
<dbReference type="InterPro" id="IPR001296">
    <property type="entry name" value="Glyco_trans_1"/>
</dbReference>
<reference evidence="3 4" key="1">
    <citation type="submission" date="2016-02" db="EMBL/GenBank/DDBJ databases">
        <authorList>
            <person name="Wen L."/>
            <person name="He K."/>
            <person name="Yang H."/>
        </authorList>
    </citation>
    <scope>NUCLEOTIDE SEQUENCE [LARGE SCALE GENOMIC DNA]</scope>
    <source>
        <strain evidence="3 4">KLE1704</strain>
    </source>
</reference>
<dbReference type="EMBL" id="LTDF01000098">
    <property type="protein sequence ID" value="KXT48605.1"/>
    <property type="molecule type" value="Genomic_DNA"/>
</dbReference>
<dbReference type="Pfam" id="PF00534">
    <property type="entry name" value="Glycos_transf_1"/>
    <property type="match status" value="1"/>
</dbReference>
<proteinExistence type="predicted"/>
<dbReference type="GO" id="GO:0016757">
    <property type="term" value="F:glycosyltransferase activity"/>
    <property type="evidence" value="ECO:0007669"/>
    <property type="project" value="InterPro"/>
</dbReference>
<dbReference type="RefSeq" id="WP_061436669.1">
    <property type="nucleotide sequence ID" value="NZ_KQ968701.1"/>
</dbReference>
<evidence type="ECO:0000259" key="2">
    <source>
        <dbReference type="Pfam" id="PF00534"/>
    </source>
</evidence>
<sequence length="382" mass="45294">MEQKKNITLLWRKLNSLEFGKDVVLVPYYLGQALGYQVEICCGYSEEIATQISKRQKKDLHFVRRPLGYKPLQRIPIYVKYLWQNASRINLLMCFHWRLETFVNILLYKILNRDGLIYVKLDTESGKEWDLSRCSFIGRTIRKIIYNSCLSKVNVISCETSQPYNSLCHNKYFGDQLRKKLVLMPNAFDEAHLNILGIKERMYDEKENLMITVGRLGTSQKNTEMLLKALEDVDLKEWKFCFIGPIENDFNSIIEQFYKNYPSKRKQIIFKGKIDNKKELWEWYNKAKIFVSTSRRESYGLVLNEAKRFRNYIISTRTGAAEDLIEQEKYGYFIEQEDNIGLSNILSQIVNKQINIDVYHNYDSQKLSYQNMIEVLLKFLRN</sequence>
<accession>A0A139LAZ4</accession>
<keyword evidence="1 3" id="KW-0808">Transferase</keyword>
<dbReference type="PATRIC" id="fig|329854.7.peg.2936"/>
<dbReference type="GO" id="GO:0009103">
    <property type="term" value="P:lipopolysaccharide biosynthetic process"/>
    <property type="evidence" value="ECO:0007669"/>
    <property type="project" value="TreeGrafter"/>
</dbReference>
<evidence type="ECO:0000256" key="1">
    <source>
        <dbReference type="ARBA" id="ARBA00022679"/>
    </source>
</evidence>
<protein>
    <submittedName>
        <fullName evidence="3">Glycosyltransferase, group 1 family protein</fullName>
    </submittedName>
</protein>
<dbReference type="PANTHER" id="PTHR46401">
    <property type="entry name" value="GLYCOSYLTRANSFERASE WBBK-RELATED"/>
    <property type="match status" value="1"/>
</dbReference>